<name>A0A077PPA0_XENBV</name>
<evidence type="ECO:0000313" key="2">
    <source>
        <dbReference type="Proteomes" id="UP000028493"/>
    </source>
</evidence>
<dbReference type="AlphaFoldDB" id="A0A077PPA0"/>
<sequence length="49" mass="5713">MFNILLTALNFNLFVNYLIIFNKLALKSWCPDSESNQGHGDFQSHRKLI</sequence>
<comment type="caution">
    <text evidence="1">The sequence shown here is derived from an EMBL/GenBank/DDBJ whole genome shotgun (WGS) entry which is preliminary data.</text>
</comment>
<organism evidence="1 2">
    <name type="scientific">Xenorhabdus bovienii str. kraussei Becker Underwood</name>
    <dbReference type="NCBI Taxonomy" id="1398204"/>
    <lineage>
        <taxon>Bacteria</taxon>
        <taxon>Pseudomonadati</taxon>
        <taxon>Pseudomonadota</taxon>
        <taxon>Gammaproteobacteria</taxon>
        <taxon>Enterobacterales</taxon>
        <taxon>Morganellaceae</taxon>
        <taxon>Xenorhabdus</taxon>
    </lineage>
</organism>
<dbReference type="HOGENOM" id="CLU_3142327_0_0_6"/>
<protein>
    <submittedName>
        <fullName evidence="1">Uncharacterized protein</fullName>
    </submittedName>
</protein>
<reference evidence="1" key="1">
    <citation type="submission" date="2013-07" db="EMBL/GenBank/DDBJ databases">
        <title>Sub-species coevolution in mutualistic symbiosis.</title>
        <authorList>
            <person name="Murfin K."/>
            <person name="Klassen J."/>
            <person name="Lee M."/>
            <person name="Forst S."/>
            <person name="Stock P."/>
            <person name="Goodrich-Blair H."/>
        </authorList>
    </citation>
    <scope>NUCLEOTIDE SEQUENCE [LARGE SCALE GENOMIC DNA]</scope>
    <source>
        <strain evidence="1">Kraussei Becker Underwood</strain>
    </source>
</reference>
<dbReference type="EMBL" id="CBSZ010000019">
    <property type="protein sequence ID" value="CDH22432.1"/>
    <property type="molecule type" value="Genomic_DNA"/>
</dbReference>
<dbReference type="Proteomes" id="UP000028493">
    <property type="component" value="Unassembled WGS sequence"/>
</dbReference>
<proteinExistence type="predicted"/>
<accession>A0A077PPA0</accession>
<gene>
    <name evidence="1" type="ORF">XBKB1_1150024</name>
</gene>
<evidence type="ECO:0000313" key="1">
    <source>
        <dbReference type="EMBL" id="CDH22432.1"/>
    </source>
</evidence>